<evidence type="ECO:0000313" key="1">
    <source>
        <dbReference type="EMBL" id="QKO28875.1"/>
    </source>
</evidence>
<sequence length="76" mass="8341">MLLTTFPLVTLVLEIFLQPLVPGLLLESVFRALIDDLCIIVVLHWLAALRRFRLGGGGDDSVDDISVSGIVNHIDD</sequence>
<name>A0A6N0C2F3_9ABAC</name>
<reference evidence="1" key="1">
    <citation type="submission" date="2019-09" db="EMBL/GenBank/DDBJ databases">
        <authorList>
            <person name="Tao P."/>
            <person name="Yang T."/>
            <person name="Chen J."/>
            <person name="Lin C."/>
            <person name="Hu J."/>
            <person name="Zhu Y."/>
            <person name="Lv H."/>
            <person name="Tian M."/>
            <person name="Gao Q."/>
            <person name="Jia J."/>
        </authorList>
    </citation>
    <scope>NUCLEOTIDE SEQUENCE</scope>
    <source>
        <strain evidence="1">WV103</strain>
    </source>
</reference>
<accession>A0A6N0C2F3</accession>
<organism evidence="1">
    <name type="scientific">Spodoptera exigua multiple nucleopolyhedrovirus</name>
    <dbReference type="NCBI Taxonomy" id="10454"/>
    <lineage>
        <taxon>Viruses</taxon>
        <taxon>Viruses incertae sedis</taxon>
        <taxon>Naldaviricetes</taxon>
        <taxon>Lefavirales</taxon>
        <taxon>Baculoviridae</taxon>
        <taxon>Alphabaculovirus</taxon>
    </lineage>
</organism>
<protein>
    <submittedName>
        <fullName evidence="1">Uncharacterized protein</fullName>
    </submittedName>
</protein>
<dbReference type="EMBL" id="MN481987">
    <property type="protein sequence ID" value="QKO28875.1"/>
    <property type="molecule type" value="Genomic_DNA"/>
</dbReference>
<proteinExistence type="predicted"/>